<feature type="compositionally biased region" description="Basic and acidic residues" evidence="1">
    <location>
        <begin position="144"/>
        <end position="153"/>
    </location>
</feature>
<feature type="signal peptide" evidence="2">
    <location>
        <begin position="1"/>
        <end position="22"/>
    </location>
</feature>
<protein>
    <submittedName>
        <fullName evidence="3">Uncharacterized protein</fullName>
    </submittedName>
</protein>
<feature type="compositionally biased region" description="Basic and acidic residues" evidence="1">
    <location>
        <begin position="180"/>
        <end position="190"/>
    </location>
</feature>
<feature type="compositionally biased region" description="Basic and acidic residues" evidence="1">
    <location>
        <begin position="24"/>
        <end position="47"/>
    </location>
</feature>
<reference evidence="3" key="1">
    <citation type="submission" date="2021-12" db="EMBL/GenBank/DDBJ databases">
        <authorList>
            <person name="King R."/>
        </authorList>
    </citation>
    <scope>NUCLEOTIDE SEQUENCE</scope>
</reference>
<dbReference type="EMBL" id="OU963871">
    <property type="protein sequence ID" value="CAH0383475.1"/>
    <property type="molecule type" value="Genomic_DNA"/>
</dbReference>
<feature type="compositionally biased region" description="Low complexity" evidence="1">
    <location>
        <begin position="74"/>
        <end position="85"/>
    </location>
</feature>
<keyword evidence="4" id="KW-1185">Reference proteome</keyword>
<evidence type="ECO:0000256" key="2">
    <source>
        <dbReference type="SAM" id="SignalP"/>
    </source>
</evidence>
<dbReference type="AlphaFoldDB" id="A0A9P0A5A9"/>
<organism evidence="3 4">
    <name type="scientific">Bemisia tabaci</name>
    <name type="common">Sweetpotato whitefly</name>
    <name type="synonym">Aleurodes tabaci</name>
    <dbReference type="NCBI Taxonomy" id="7038"/>
    <lineage>
        <taxon>Eukaryota</taxon>
        <taxon>Metazoa</taxon>
        <taxon>Ecdysozoa</taxon>
        <taxon>Arthropoda</taxon>
        <taxon>Hexapoda</taxon>
        <taxon>Insecta</taxon>
        <taxon>Pterygota</taxon>
        <taxon>Neoptera</taxon>
        <taxon>Paraneoptera</taxon>
        <taxon>Hemiptera</taxon>
        <taxon>Sternorrhyncha</taxon>
        <taxon>Aleyrodoidea</taxon>
        <taxon>Aleyrodidae</taxon>
        <taxon>Aleyrodinae</taxon>
        <taxon>Bemisia</taxon>
    </lineage>
</organism>
<evidence type="ECO:0000313" key="3">
    <source>
        <dbReference type="EMBL" id="CAH0383475.1"/>
    </source>
</evidence>
<evidence type="ECO:0000256" key="1">
    <source>
        <dbReference type="SAM" id="MobiDB-lite"/>
    </source>
</evidence>
<gene>
    <name evidence="3" type="ORF">BEMITA_LOCUS2921</name>
</gene>
<proteinExistence type="predicted"/>
<feature type="compositionally biased region" description="Basic residues" evidence="1">
    <location>
        <begin position="87"/>
        <end position="97"/>
    </location>
</feature>
<feature type="compositionally biased region" description="Basic and acidic residues" evidence="1">
    <location>
        <begin position="58"/>
        <end position="73"/>
    </location>
</feature>
<feature type="region of interest" description="Disordered" evidence="1">
    <location>
        <begin position="20"/>
        <end position="205"/>
    </location>
</feature>
<name>A0A9P0A5A9_BEMTA</name>
<keyword evidence="2" id="KW-0732">Signal</keyword>
<evidence type="ECO:0000313" key="4">
    <source>
        <dbReference type="Proteomes" id="UP001152759"/>
    </source>
</evidence>
<dbReference type="Proteomes" id="UP001152759">
    <property type="component" value="Chromosome 10"/>
</dbReference>
<feature type="chain" id="PRO_5040363464" evidence="2">
    <location>
        <begin position="23"/>
        <end position="437"/>
    </location>
</feature>
<sequence length="437" mass="48398">MIAVKILIVSGLLIMGPELCQQTKPHDSPPPKRPSPDRHHISTEHGPRHPPPQSPANHRIEHLVASSHKDHPSHSGPLSPSPIGGRANHRPPPKKYVQKQPAPDHHNRQKVHSYEPGSPNSVLPQENPPAKRTHLGDELADTADSSRKRKQEEIPASQEEAKKKRSDPSSLQSTPQGGRKQGEGDRDPRRPFHIKYAGLPPVSRPLAKGPIKLQFKGKPPVSAPPVKGPNKLQFKGKPPVPAPQVNLPPIGAYIKLHNCTEECKKKEGFVERGGQQPPILIAVSKLDAQGNCTACEVNKEFLDYLTQTLKVNSIAFMAAHAKSPKEGRDWLAARKIEVKFTQPESPKKWTLKECTDDCQQADGYVMGTNQEKIFLSEGSVNEQQNCKCNVTTGIIDFLKKKGLNTTAFEAEREKTLYRGHAWLQQHQIKVLGVRPVE</sequence>
<accession>A0A9P0A5A9</accession>